<dbReference type="EMBL" id="VSSQ01013263">
    <property type="protein sequence ID" value="MPM51101.1"/>
    <property type="molecule type" value="Genomic_DNA"/>
</dbReference>
<evidence type="ECO:0000313" key="1">
    <source>
        <dbReference type="EMBL" id="MPM51101.1"/>
    </source>
</evidence>
<reference evidence="1" key="1">
    <citation type="submission" date="2019-08" db="EMBL/GenBank/DDBJ databases">
        <authorList>
            <person name="Kucharzyk K."/>
            <person name="Murdoch R.W."/>
            <person name="Higgins S."/>
            <person name="Loffler F."/>
        </authorList>
    </citation>
    <scope>NUCLEOTIDE SEQUENCE</scope>
</reference>
<comment type="caution">
    <text evidence="1">The sequence shown here is derived from an EMBL/GenBank/DDBJ whole genome shotgun (WGS) entry which is preliminary data.</text>
</comment>
<dbReference type="AlphaFoldDB" id="A0A645AFP8"/>
<proteinExistence type="predicted"/>
<name>A0A645AFP8_9ZZZZ</name>
<accession>A0A645AFP8</accession>
<gene>
    <name evidence="1" type="ORF">SDC9_97847</name>
</gene>
<organism evidence="1">
    <name type="scientific">bioreactor metagenome</name>
    <dbReference type="NCBI Taxonomy" id="1076179"/>
    <lineage>
        <taxon>unclassified sequences</taxon>
        <taxon>metagenomes</taxon>
        <taxon>ecological metagenomes</taxon>
    </lineage>
</organism>
<protein>
    <submittedName>
        <fullName evidence="1">Uncharacterized protein</fullName>
    </submittedName>
</protein>
<sequence length="160" mass="19078">MGRAVRNQHDRKLWMALGRFLQSTFQPVVHSARRPECLADFERNRCAGFHALRDIFPGMRCREKQHRYDDNFVHRPFFERFDRILQCLLLPFQHTDRLRQGQCVSEIFDDVGQFLRDAGLSAVQHIHDSDIHLIPPRNRPDDFSHYNAKDRRSCRPSVFF</sequence>